<gene>
    <name evidence="1" type="ORF">NDU88_004080</name>
</gene>
<keyword evidence="2" id="KW-1185">Reference proteome</keyword>
<accession>A0AAV7WT24</accession>
<evidence type="ECO:0000313" key="2">
    <source>
        <dbReference type="Proteomes" id="UP001066276"/>
    </source>
</evidence>
<dbReference type="AlphaFoldDB" id="A0AAV7WT24"/>
<organism evidence="1 2">
    <name type="scientific">Pleurodeles waltl</name>
    <name type="common">Iberian ribbed newt</name>
    <dbReference type="NCBI Taxonomy" id="8319"/>
    <lineage>
        <taxon>Eukaryota</taxon>
        <taxon>Metazoa</taxon>
        <taxon>Chordata</taxon>
        <taxon>Craniata</taxon>
        <taxon>Vertebrata</taxon>
        <taxon>Euteleostomi</taxon>
        <taxon>Amphibia</taxon>
        <taxon>Batrachia</taxon>
        <taxon>Caudata</taxon>
        <taxon>Salamandroidea</taxon>
        <taxon>Salamandridae</taxon>
        <taxon>Pleurodelinae</taxon>
        <taxon>Pleurodeles</taxon>
    </lineage>
</organism>
<reference evidence="1" key="1">
    <citation type="journal article" date="2022" name="bioRxiv">
        <title>Sequencing and chromosome-scale assembly of the giantPleurodeles waltlgenome.</title>
        <authorList>
            <person name="Brown T."/>
            <person name="Elewa A."/>
            <person name="Iarovenko S."/>
            <person name="Subramanian E."/>
            <person name="Araus A.J."/>
            <person name="Petzold A."/>
            <person name="Susuki M."/>
            <person name="Suzuki K.-i.T."/>
            <person name="Hayashi T."/>
            <person name="Toyoda A."/>
            <person name="Oliveira C."/>
            <person name="Osipova E."/>
            <person name="Leigh N.D."/>
            <person name="Simon A."/>
            <person name="Yun M.H."/>
        </authorList>
    </citation>
    <scope>NUCLEOTIDE SEQUENCE</scope>
    <source>
        <strain evidence="1">20211129_DDA</strain>
        <tissue evidence="1">Liver</tissue>
    </source>
</reference>
<feature type="non-terminal residue" evidence="1">
    <location>
        <position position="50"/>
    </location>
</feature>
<proteinExistence type="predicted"/>
<name>A0AAV7WT24_PLEWA</name>
<feature type="non-terminal residue" evidence="1">
    <location>
        <position position="1"/>
    </location>
</feature>
<dbReference type="EMBL" id="JANPWB010000001">
    <property type="protein sequence ID" value="KAJ1216479.1"/>
    <property type="molecule type" value="Genomic_DNA"/>
</dbReference>
<protein>
    <submittedName>
        <fullName evidence="1">Uncharacterized protein</fullName>
    </submittedName>
</protein>
<dbReference type="Proteomes" id="UP001066276">
    <property type="component" value="Chromosome 1_1"/>
</dbReference>
<evidence type="ECO:0000313" key="1">
    <source>
        <dbReference type="EMBL" id="KAJ1216479.1"/>
    </source>
</evidence>
<sequence length="50" mass="5732">TSENLLIRVLNEKRQCRGCRSAQWARHRTSGGSQLKREQQLKVLELAPKG</sequence>
<comment type="caution">
    <text evidence="1">The sequence shown here is derived from an EMBL/GenBank/DDBJ whole genome shotgun (WGS) entry which is preliminary data.</text>
</comment>